<keyword evidence="4 9" id="KW-0812">Transmembrane</keyword>
<sequence length="483" mass="54396">MSYFTSANRLPKDPSSPALPSPDDAALIPLANVSIFVQLTYTWILGYQRTPQVSDLYKMDLSRESGRRVQEGTAPIQVTICLIILLVELGPSALTGFSLFILVILFQERLMAMQQHHMCLESMKWTDQRAKVLLEVLAAMRVVKYFSYEVPFLKRIFELRKKGLCGVRRILHSSSANACYFAATLAFVTYTLTAHDFNVAIIFSSLSLFQLLRQPMMFMPHALSAIPDASSALQRLTHIFEAELISEDTFMIDKDQEPALFEEGRTRWRRSNEKDKSAQEDKVKEILAPSKDVPLFRVKNVTMTIPRSQLAAVVGPVGNGKFSLLQGLIGEMRKVPGHILVGGRSRWLLPADGMDPKCNFIEHIAFRSPFDEDKYWKVVETACLLPDLHQLPDGDCKVDECGGQKQRVNVARALYYDPDIVIFDDPLSAVDARVGKSLFQDAIGGLQNRGIIIILVTHAIHFVSQVDYIYTLNSGIIRERDIQ</sequence>
<keyword evidence="5" id="KW-0547">Nucleotide-binding</keyword>
<keyword evidence="12" id="KW-0378">Hydrolase</keyword>
<keyword evidence="3" id="KW-0813">Transport</keyword>
<dbReference type="PROSITE" id="PS50893">
    <property type="entry name" value="ABC_TRANSPORTER_2"/>
    <property type="match status" value="1"/>
</dbReference>
<feature type="domain" description="ABC transmembrane type-1" evidence="11">
    <location>
        <begin position="74"/>
        <end position="228"/>
    </location>
</feature>
<evidence type="ECO:0000256" key="9">
    <source>
        <dbReference type="SAM" id="Phobius"/>
    </source>
</evidence>
<evidence type="ECO:0000256" key="1">
    <source>
        <dbReference type="ARBA" id="ARBA00004141"/>
    </source>
</evidence>
<dbReference type="GO" id="GO:0016887">
    <property type="term" value="F:ATP hydrolysis activity"/>
    <property type="evidence" value="ECO:0007669"/>
    <property type="project" value="InterPro"/>
</dbReference>
<dbReference type="SUPFAM" id="SSF90123">
    <property type="entry name" value="ABC transporter transmembrane region"/>
    <property type="match status" value="1"/>
</dbReference>
<dbReference type="PROSITE" id="PS50929">
    <property type="entry name" value="ABC_TM1F"/>
    <property type="match status" value="1"/>
</dbReference>
<dbReference type="GO" id="GO:0140359">
    <property type="term" value="F:ABC-type transporter activity"/>
    <property type="evidence" value="ECO:0007669"/>
    <property type="project" value="InterPro"/>
</dbReference>
<dbReference type="Gene3D" id="3.40.50.300">
    <property type="entry name" value="P-loop containing nucleotide triphosphate hydrolases"/>
    <property type="match status" value="1"/>
</dbReference>
<evidence type="ECO:0000256" key="2">
    <source>
        <dbReference type="ARBA" id="ARBA00009726"/>
    </source>
</evidence>
<protein>
    <submittedName>
        <fullName evidence="12">p-loop containing nucleoside triphosphate hydrolase protein</fullName>
    </submittedName>
</protein>
<evidence type="ECO:0000256" key="6">
    <source>
        <dbReference type="ARBA" id="ARBA00022840"/>
    </source>
</evidence>
<dbReference type="InParanoid" id="A0A1B7MVF9"/>
<evidence type="ECO:0000259" key="11">
    <source>
        <dbReference type="PROSITE" id="PS50929"/>
    </source>
</evidence>
<reference evidence="12 13" key="1">
    <citation type="submission" date="2016-06" db="EMBL/GenBank/DDBJ databases">
        <title>Comparative genomics of the ectomycorrhizal sister species Rhizopogon vinicolor and Rhizopogon vesiculosus (Basidiomycota: Boletales) reveals a divergence of the mating type B locus.</title>
        <authorList>
            <consortium name="DOE Joint Genome Institute"/>
            <person name="Mujic A.B."/>
            <person name="Kuo A."/>
            <person name="Tritt A."/>
            <person name="Lipzen A."/>
            <person name="Chen C."/>
            <person name="Johnson J."/>
            <person name="Sharma A."/>
            <person name="Barry K."/>
            <person name="Grigoriev I.V."/>
            <person name="Spatafora J.W."/>
        </authorList>
    </citation>
    <scope>NUCLEOTIDE SEQUENCE [LARGE SCALE GENOMIC DNA]</scope>
    <source>
        <strain evidence="12 13">AM-OR11-026</strain>
    </source>
</reference>
<name>A0A1B7MVF9_9AGAM</name>
<evidence type="ECO:0000313" key="12">
    <source>
        <dbReference type="EMBL" id="OAX36561.1"/>
    </source>
</evidence>
<comment type="subcellular location">
    <subcellularLocation>
        <location evidence="1">Membrane</location>
        <topology evidence="1">Multi-pass membrane protein</topology>
    </subcellularLocation>
</comment>
<evidence type="ECO:0000256" key="4">
    <source>
        <dbReference type="ARBA" id="ARBA00022692"/>
    </source>
</evidence>
<feature type="transmembrane region" description="Helical" evidence="9">
    <location>
        <begin position="93"/>
        <end position="111"/>
    </location>
</feature>
<feature type="domain" description="ABC transporter" evidence="10">
    <location>
        <begin position="281"/>
        <end position="482"/>
    </location>
</feature>
<keyword evidence="6" id="KW-0067">ATP-binding</keyword>
<dbReference type="InterPro" id="IPR050173">
    <property type="entry name" value="ABC_transporter_C-like"/>
</dbReference>
<dbReference type="GO" id="GO:0005524">
    <property type="term" value="F:ATP binding"/>
    <property type="evidence" value="ECO:0007669"/>
    <property type="project" value="UniProtKB-KW"/>
</dbReference>
<dbReference type="Gene3D" id="1.20.1560.10">
    <property type="entry name" value="ABC transporter type 1, transmembrane domain"/>
    <property type="match status" value="1"/>
</dbReference>
<keyword evidence="13" id="KW-1185">Reference proteome</keyword>
<comment type="similarity">
    <text evidence="2">Belongs to the ABC transporter superfamily. ABCC family. Conjugate transporter (TC 3.A.1.208) subfamily.</text>
</comment>
<evidence type="ECO:0000313" key="13">
    <source>
        <dbReference type="Proteomes" id="UP000092154"/>
    </source>
</evidence>
<dbReference type="InterPro" id="IPR011527">
    <property type="entry name" value="ABC1_TM_dom"/>
</dbReference>
<feature type="transmembrane region" description="Helical" evidence="9">
    <location>
        <begin position="26"/>
        <end position="47"/>
    </location>
</feature>
<dbReference type="OrthoDB" id="6500128at2759"/>
<keyword evidence="8 9" id="KW-0472">Membrane</keyword>
<evidence type="ECO:0000256" key="7">
    <source>
        <dbReference type="ARBA" id="ARBA00022989"/>
    </source>
</evidence>
<gene>
    <name evidence="12" type="ORF">K503DRAFT_801947</name>
</gene>
<dbReference type="PANTHER" id="PTHR24223">
    <property type="entry name" value="ATP-BINDING CASSETTE SUB-FAMILY C"/>
    <property type="match status" value="1"/>
</dbReference>
<organism evidence="12 13">
    <name type="scientific">Rhizopogon vinicolor AM-OR11-026</name>
    <dbReference type="NCBI Taxonomy" id="1314800"/>
    <lineage>
        <taxon>Eukaryota</taxon>
        <taxon>Fungi</taxon>
        <taxon>Dikarya</taxon>
        <taxon>Basidiomycota</taxon>
        <taxon>Agaricomycotina</taxon>
        <taxon>Agaricomycetes</taxon>
        <taxon>Agaricomycetidae</taxon>
        <taxon>Boletales</taxon>
        <taxon>Suillineae</taxon>
        <taxon>Rhizopogonaceae</taxon>
        <taxon>Rhizopogon</taxon>
    </lineage>
</organism>
<evidence type="ECO:0000256" key="8">
    <source>
        <dbReference type="ARBA" id="ARBA00023136"/>
    </source>
</evidence>
<dbReference type="AlphaFoldDB" id="A0A1B7MVF9"/>
<dbReference type="PANTHER" id="PTHR24223:SF456">
    <property type="entry name" value="MULTIDRUG RESISTANCE-ASSOCIATED PROTEIN LETHAL(2)03659"/>
    <property type="match status" value="1"/>
</dbReference>
<keyword evidence="7 9" id="KW-1133">Transmembrane helix</keyword>
<accession>A0A1B7MVF9</accession>
<dbReference type="STRING" id="1314800.A0A1B7MVF9"/>
<evidence type="ECO:0000256" key="5">
    <source>
        <dbReference type="ARBA" id="ARBA00022741"/>
    </source>
</evidence>
<evidence type="ECO:0000259" key="10">
    <source>
        <dbReference type="PROSITE" id="PS50893"/>
    </source>
</evidence>
<dbReference type="SUPFAM" id="SSF52540">
    <property type="entry name" value="P-loop containing nucleoside triphosphate hydrolases"/>
    <property type="match status" value="1"/>
</dbReference>
<dbReference type="Pfam" id="PF00005">
    <property type="entry name" value="ABC_tran"/>
    <property type="match status" value="1"/>
</dbReference>
<dbReference type="InterPro" id="IPR027417">
    <property type="entry name" value="P-loop_NTPase"/>
</dbReference>
<dbReference type="InterPro" id="IPR036640">
    <property type="entry name" value="ABC1_TM_sf"/>
</dbReference>
<dbReference type="EMBL" id="KV448408">
    <property type="protein sequence ID" value="OAX36561.1"/>
    <property type="molecule type" value="Genomic_DNA"/>
</dbReference>
<dbReference type="InterPro" id="IPR003439">
    <property type="entry name" value="ABC_transporter-like_ATP-bd"/>
</dbReference>
<evidence type="ECO:0000256" key="3">
    <source>
        <dbReference type="ARBA" id="ARBA00022448"/>
    </source>
</evidence>
<dbReference type="Pfam" id="PF00664">
    <property type="entry name" value="ABC_membrane"/>
    <property type="match status" value="1"/>
</dbReference>
<dbReference type="Proteomes" id="UP000092154">
    <property type="component" value="Unassembled WGS sequence"/>
</dbReference>
<dbReference type="GO" id="GO:0016020">
    <property type="term" value="C:membrane"/>
    <property type="evidence" value="ECO:0007669"/>
    <property type="project" value="UniProtKB-SubCell"/>
</dbReference>
<proteinExistence type="inferred from homology"/>